<dbReference type="InterPro" id="IPR004358">
    <property type="entry name" value="Sig_transdc_His_kin-like_C"/>
</dbReference>
<dbReference type="PRINTS" id="PR00344">
    <property type="entry name" value="BCTRLSENSOR"/>
</dbReference>
<reference evidence="14 15" key="1">
    <citation type="submission" date="2017-08" db="EMBL/GenBank/DDBJ databases">
        <title>Infants hospitalized years apart are colonized by the same room-sourced microbial strains.</title>
        <authorList>
            <person name="Brooks B."/>
            <person name="Olm M.R."/>
            <person name="Firek B.A."/>
            <person name="Baker R."/>
            <person name="Thomas B.C."/>
            <person name="Morowitz M.J."/>
            <person name="Banfield J.F."/>
        </authorList>
    </citation>
    <scope>NUCLEOTIDE SEQUENCE [LARGE SCALE GENOMIC DNA]</scope>
    <source>
        <strain evidence="14">S2_003_000_R2_14</strain>
    </source>
</reference>
<proteinExistence type="predicted"/>
<evidence type="ECO:0000256" key="3">
    <source>
        <dbReference type="ARBA" id="ARBA00012438"/>
    </source>
</evidence>
<dbReference type="SMART" id="SM00448">
    <property type="entry name" value="REC"/>
    <property type="match status" value="1"/>
</dbReference>
<dbReference type="InterPro" id="IPR007895">
    <property type="entry name" value="MASE1"/>
</dbReference>
<evidence type="ECO:0000256" key="8">
    <source>
        <dbReference type="ARBA" id="ARBA00023136"/>
    </source>
</evidence>
<evidence type="ECO:0000313" key="15">
    <source>
        <dbReference type="Proteomes" id="UP000249061"/>
    </source>
</evidence>
<feature type="transmembrane region" description="Helical" evidence="11">
    <location>
        <begin position="130"/>
        <end position="149"/>
    </location>
</feature>
<evidence type="ECO:0000256" key="10">
    <source>
        <dbReference type="SAM" id="Coils"/>
    </source>
</evidence>
<dbReference type="InterPro" id="IPR001789">
    <property type="entry name" value="Sig_transdc_resp-reg_receiver"/>
</dbReference>
<feature type="transmembrane region" description="Helical" evidence="11">
    <location>
        <begin position="87"/>
        <end position="109"/>
    </location>
</feature>
<keyword evidence="7 11" id="KW-1133">Transmembrane helix</keyword>
<feature type="coiled-coil region" evidence="10">
    <location>
        <begin position="294"/>
        <end position="321"/>
    </location>
</feature>
<dbReference type="SUPFAM" id="SSF55874">
    <property type="entry name" value="ATPase domain of HSP90 chaperone/DNA topoisomerase II/histidine kinase"/>
    <property type="match status" value="1"/>
</dbReference>
<dbReference type="InterPro" id="IPR036890">
    <property type="entry name" value="HATPase_C_sf"/>
</dbReference>
<dbReference type="Gene3D" id="1.10.287.130">
    <property type="match status" value="1"/>
</dbReference>
<evidence type="ECO:0000256" key="4">
    <source>
        <dbReference type="ARBA" id="ARBA00022475"/>
    </source>
</evidence>
<keyword evidence="6 11" id="KW-0812">Transmembrane</keyword>
<gene>
    <name evidence="14" type="ORF">DI536_03615</name>
</gene>
<comment type="catalytic activity">
    <reaction evidence="1">
        <text>ATP + protein L-histidine = ADP + protein N-phospho-L-histidine.</text>
        <dbReference type="EC" id="2.7.13.3"/>
    </reaction>
</comment>
<dbReference type="InterPro" id="IPR011006">
    <property type="entry name" value="CheY-like_superfamily"/>
</dbReference>
<keyword evidence="5 9" id="KW-0597">Phosphoprotein</keyword>
<evidence type="ECO:0000256" key="11">
    <source>
        <dbReference type="SAM" id="Phobius"/>
    </source>
</evidence>
<dbReference type="PANTHER" id="PTHR43065:SF42">
    <property type="entry name" value="TWO-COMPONENT SENSOR PPRA"/>
    <property type="match status" value="1"/>
</dbReference>
<dbReference type="InterPro" id="IPR036097">
    <property type="entry name" value="HisK_dim/P_sf"/>
</dbReference>
<dbReference type="Pfam" id="PF05231">
    <property type="entry name" value="MASE1"/>
    <property type="match status" value="1"/>
</dbReference>
<dbReference type="PROSITE" id="PS50109">
    <property type="entry name" value="HIS_KIN"/>
    <property type="match status" value="1"/>
</dbReference>
<organism evidence="14 15">
    <name type="scientific">Archangium gephyra</name>
    <dbReference type="NCBI Taxonomy" id="48"/>
    <lineage>
        <taxon>Bacteria</taxon>
        <taxon>Pseudomonadati</taxon>
        <taxon>Myxococcota</taxon>
        <taxon>Myxococcia</taxon>
        <taxon>Myxococcales</taxon>
        <taxon>Cystobacterineae</taxon>
        <taxon>Archangiaceae</taxon>
        <taxon>Archangium</taxon>
    </lineage>
</organism>
<dbReference type="EC" id="2.7.13.3" evidence="3"/>
<feature type="transmembrane region" description="Helical" evidence="11">
    <location>
        <begin position="214"/>
        <end position="234"/>
    </location>
</feature>
<evidence type="ECO:0000256" key="1">
    <source>
        <dbReference type="ARBA" id="ARBA00000085"/>
    </source>
</evidence>
<feature type="transmembrane region" description="Helical" evidence="11">
    <location>
        <begin position="241"/>
        <end position="258"/>
    </location>
</feature>
<dbReference type="InterPro" id="IPR003594">
    <property type="entry name" value="HATPase_dom"/>
</dbReference>
<dbReference type="SUPFAM" id="SSF47384">
    <property type="entry name" value="Homodimeric domain of signal transducing histidine kinase"/>
    <property type="match status" value="1"/>
</dbReference>
<dbReference type="SMART" id="SM00388">
    <property type="entry name" value="HisKA"/>
    <property type="match status" value="1"/>
</dbReference>
<dbReference type="SUPFAM" id="SSF52172">
    <property type="entry name" value="CheY-like"/>
    <property type="match status" value="1"/>
</dbReference>
<evidence type="ECO:0000313" key="14">
    <source>
        <dbReference type="EMBL" id="PZR17423.1"/>
    </source>
</evidence>
<feature type="transmembrane region" description="Helical" evidence="11">
    <location>
        <begin position="190"/>
        <end position="208"/>
    </location>
</feature>
<evidence type="ECO:0000259" key="13">
    <source>
        <dbReference type="PROSITE" id="PS50110"/>
    </source>
</evidence>
<dbReference type="CDD" id="cd00082">
    <property type="entry name" value="HisKA"/>
    <property type="match status" value="1"/>
</dbReference>
<dbReference type="EMBL" id="QFQP01000002">
    <property type="protein sequence ID" value="PZR17423.1"/>
    <property type="molecule type" value="Genomic_DNA"/>
</dbReference>
<dbReference type="PROSITE" id="PS50110">
    <property type="entry name" value="RESPONSE_REGULATORY"/>
    <property type="match status" value="1"/>
</dbReference>
<dbReference type="Pfam" id="PF00512">
    <property type="entry name" value="HisKA"/>
    <property type="match status" value="1"/>
</dbReference>
<dbReference type="Pfam" id="PF00072">
    <property type="entry name" value="Response_reg"/>
    <property type="match status" value="1"/>
</dbReference>
<evidence type="ECO:0000256" key="6">
    <source>
        <dbReference type="ARBA" id="ARBA00022692"/>
    </source>
</evidence>
<name>A0A2W5TVV1_9BACT</name>
<keyword evidence="8 11" id="KW-0472">Membrane</keyword>
<evidence type="ECO:0000256" key="7">
    <source>
        <dbReference type="ARBA" id="ARBA00022989"/>
    </source>
</evidence>
<evidence type="ECO:0000256" key="5">
    <source>
        <dbReference type="ARBA" id="ARBA00022553"/>
    </source>
</evidence>
<dbReference type="InterPro" id="IPR005467">
    <property type="entry name" value="His_kinase_dom"/>
</dbReference>
<keyword evidence="4" id="KW-1003">Cell membrane</keyword>
<dbReference type="GO" id="GO:0005886">
    <property type="term" value="C:plasma membrane"/>
    <property type="evidence" value="ECO:0007669"/>
    <property type="project" value="UniProtKB-SubCell"/>
</dbReference>
<dbReference type="PANTHER" id="PTHR43065">
    <property type="entry name" value="SENSOR HISTIDINE KINASE"/>
    <property type="match status" value="1"/>
</dbReference>
<protein>
    <recommendedName>
        <fullName evidence="3">histidine kinase</fullName>
        <ecNumber evidence="3">2.7.13.3</ecNumber>
    </recommendedName>
</protein>
<accession>A0A2W5TVV1</accession>
<dbReference type="Pfam" id="PF02518">
    <property type="entry name" value="HATPase_c"/>
    <property type="match status" value="1"/>
</dbReference>
<dbReference type="Gene3D" id="3.40.50.2300">
    <property type="match status" value="1"/>
</dbReference>
<evidence type="ECO:0000256" key="9">
    <source>
        <dbReference type="PROSITE-ProRule" id="PRU00169"/>
    </source>
</evidence>
<feature type="domain" description="Histidine kinase" evidence="12">
    <location>
        <begin position="358"/>
        <end position="579"/>
    </location>
</feature>
<comment type="subcellular location">
    <subcellularLocation>
        <location evidence="2">Cell membrane</location>
        <topology evidence="2">Multi-pass membrane protein</topology>
    </subcellularLocation>
</comment>
<evidence type="ECO:0000259" key="12">
    <source>
        <dbReference type="PROSITE" id="PS50109"/>
    </source>
</evidence>
<dbReference type="SMART" id="SM00387">
    <property type="entry name" value="HATPase_c"/>
    <property type="match status" value="1"/>
</dbReference>
<keyword evidence="10" id="KW-0175">Coiled coil</keyword>
<feature type="domain" description="Response regulatory" evidence="13">
    <location>
        <begin position="600"/>
        <end position="710"/>
    </location>
</feature>
<comment type="caution">
    <text evidence="14">The sequence shown here is derived from an EMBL/GenBank/DDBJ whole genome shotgun (WGS) entry which is preliminary data.</text>
</comment>
<dbReference type="AlphaFoldDB" id="A0A2W5TVV1"/>
<dbReference type="Gene3D" id="3.30.565.10">
    <property type="entry name" value="Histidine kinase-like ATPase, C-terminal domain"/>
    <property type="match status" value="1"/>
</dbReference>
<evidence type="ECO:0000256" key="2">
    <source>
        <dbReference type="ARBA" id="ARBA00004651"/>
    </source>
</evidence>
<dbReference type="Proteomes" id="UP000249061">
    <property type="component" value="Unassembled WGS sequence"/>
</dbReference>
<feature type="transmembrane region" description="Helical" evidence="11">
    <location>
        <begin position="161"/>
        <end position="181"/>
    </location>
</feature>
<sequence length="714" mass="76345">MTQTEQPRAWWVTAALTLGLAVAYAVTGASGLELASQPGNVTAVWLPAGLALAALLKFGRTLWPGITLGSFACNVLVFPAPDGTLERALGSLAIALSSTTGLTLIAWLVERRGSRDALASPSDLLRFMGLSLVGCVVNACGGLLATAIFSQTPPGNWLNFWATWVLGDFAGVVVVTSLVLGEGSARPRRVVESLFVFALSLVLMQLVFGRPIPGVGGTSLPVSWTVMIGAVWAGARLGGRAVGVMSLMNFFLMSWATLSRIGPFGHFERHTALLLTDCVAVLGTTVGLLLVSSEARSRRNQEALELERRHLEEKVQERTAQLELSSDALLSEAEERGRLASHLIEAQKQEALGRLAGGVAHDFNNLLTVISAEAELLRRDKEHNHDVHDAAGAILAASHRAAELTRQLLAVARRQPTTPRYVELADTLAANRRLLRPLLPANITLEVQCDDDCGVSIDPTMLDQIVLNLALNARDAIQQRPGKVNIIGSKRTLGEQAAASVGLPPGRWVTLEVEDDGDGIPPEILDRIFEPFFTTKGDGRGTGLGLSTVWGIASQARGKVTVDSSSTGTRFTAWLPAAERPSTPIKASAAPAFIDGRPSVILVVEDEPLVRRTVVLTLERAGHQVLTAADGDEALAVLEIGAAQVHLVLTDVVMPRRGGVELAREVRARWQKPVIFMSGFHERQSELTDELVLGKPFSTDQLLAAVSQALRTAT</sequence>
<feature type="modified residue" description="4-aspartylphosphate" evidence="9">
    <location>
        <position position="651"/>
    </location>
</feature>
<dbReference type="GO" id="GO:0000155">
    <property type="term" value="F:phosphorelay sensor kinase activity"/>
    <property type="evidence" value="ECO:0007669"/>
    <property type="project" value="InterPro"/>
</dbReference>
<dbReference type="InterPro" id="IPR003661">
    <property type="entry name" value="HisK_dim/P_dom"/>
</dbReference>